<dbReference type="Proteomes" id="UP000256269">
    <property type="component" value="Unassembled WGS sequence"/>
</dbReference>
<keyword evidence="2" id="KW-0472">Membrane</keyword>
<evidence type="ECO:0000313" key="3">
    <source>
        <dbReference type="EMBL" id="REH54376.1"/>
    </source>
</evidence>
<gene>
    <name evidence="3" type="ORF">BCF44_102608</name>
</gene>
<feature type="transmembrane region" description="Helical" evidence="2">
    <location>
        <begin position="53"/>
        <end position="77"/>
    </location>
</feature>
<dbReference type="Pfam" id="PF04341">
    <property type="entry name" value="DUF485"/>
    <property type="match status" value="1"/>
</dbReference>
<organism evidence="3 4">
    <name type="scientific">Kutzneria buriramensis</name>
    <dbReference type="NCBI Taxonomy" id="1045776"/>
    <lineage>
        <taxon>Bacteria</taxon>
        <taxon>Bacillati</taxon>
        <taxon>Actinomycetota</taxon>
        <taxon>Actinomycetes</taxon>
        <taxon>Pseudonocardiales</taxon>
        <taxon>Pseudonocardiaceae</taxon>
        <taxon>Kutzneria</taxon>
    </lineage>
</organism>
<dbReference type="RefSeq" id="WP_116173444.1">
    <property type="nucleotide sequence ID" value="NZ_CP144375.1"/>
</dbReference>
<dbReference type="InterPro" id="IPR007436">
    <property type="entry name" value="DUF485"/>
</dbReference>
<dbReference type="PANTHER" id="PTHR38441">
    <property type="entry name" value="INTEGRAL MEMBRANE PROTEIN-RELATED"/>
    <property type="match status" value="1"/>
</dbReference>
<keyword evidence="4" id="KW-1185">Reference proteome</keyword>
<accession>A0A3E0I768</accession>
<sequence>MTTAASTSGRHAAAEPDRRVFGGQPSTAPQKPDFEAIQDSAEFAELRRRLRRFVFPMTALFLVWYLTYVLLSAYAHAFMATQVFGLVNVGLLLGLAQFVSTVLITLAYNRFARRRIDPQVALIRAHAGVESK</sequence>
<feature type="region of interest" description="Disordered" evidence="1">
    <location>
        <begin position="1"/>
        <end position="30"/>
    </location>
</feature>
<evidence type="ECO:0000256" key="2">
    <source>
        <dbReference type="SAM" id="Phobius"/>
    </source>
</evidence>
<dbReference type="EMBL" id="QUNO01000002">
    <property type="protein sequence ID" value="REH54376.1"/>
    <property type="molecule type" value="Genomic_DNA"/>
</dbReference>
<dbReference type="AlphaFoldDB" id="A0A3E0I768"/>
<name>A0A3E0I768_9PSEU</name>
<keyword evidence="2" id="KW-0812">Transmembrane</keyword>
<evidence type="ECO:0000313" key="4">
    <source>
        <dbReference type="Proteomes" id="UP000256269"/>
    </source>
</evidence>
<protein>
    <submittedName>
        <fullName evidence="3">Uncharacterized membrane protein (DUF485 family)</fullName>
    </submittedName>
</protein>
<dbReference type="PANTHER" id="PTHR38441:SF1">
    <property type="entry name" value="MEMBRANE PROTEIN"/>
    <property type="match status" value="1"/>
</dbReference>
<reference evidence="3 4" key="1">
    <citation type="submission" date="2018-08" db="EMBL/GenBank/DDBJ databases">
        <title>Genomic Encyclopedia of Archaeal and Bacterial Type Strains, Phase II (KMG-II): from individual species to whole genera.</title>
        <authorList>
            <person name="Goeker M."/>
        </authorList>
    </citation>
    <scope>NUCLEOTIDE SEQUENCE [LARGE SCALE GENOMIC DNA]</scope>
    <source>
        <strain evidence="3 4">DSM 45791</strain>
    </source>
</reference>
<feature type="transmembrane region" description="Helical" evidence="2">
    <location>
        <begin position="83"/>
        <end position="108"/>
    </location>
</feature>
<keyword evidence="2" id="KW-1133">Transmembrane helix</keyword>
<dbReference type="OrthoDB" id="3543412at2"/>
<proteinExistence type="predicted"/>
<evidence type="ECO:0000256" key="1">
    <source>
        <dbReference type="SAM" id="MobiDB-lite"/>
    </source>
</evidence>
<comment type="caution">
    <text evidence="3">The sequence shown here is derived from an EMBL/GenBank/DDBJ whole genome shotgun (WGS) entry which is preliminary data.</text>
</comment>